<dbReference type="SUPFAM" id="SSF53254">
    <property type="entry name" value="Phosphoglycerate mutase-like"/>
    <property type="match status" value="1"/>
</dbReference>
<protein>
    <submittedName>
        <fullName evidence="2">Histidine phosphatase family protein</fullName>
    </submittedName>
</protein>
<name>A0A559KDN8_9BACL</name>
<organism evidence="2 3">
    <name type="scientific">Paenibacillus cremeus</name>
    <dbReference type="NCBI Taxonomy" id="2163881"/>
    <lineage>
        <taxon>Bacteria</taxon>
        <taxon>Bacillati</taxon>
        <taxon>Bacillota</taxon>
        <taxon>Bacilli</taxon>
        <taxon>Bacillales</taxon>
        <taxon>Paenibacillaceae</taxon>
        <taxon>Paenibacillus</taxon>
    </lineage>
</organism>
<proteinExistence type="predicted"/>
<dbReference type="CDD" id="cd07067">
    <property type="entry name" value="HP_PGM_like"/>
    <property type="match status" value="1"/>
</dbReference>
<keyword evidence="3" id="KW-1185">Reference proteome</keyword>
<evidence type="ECO:0000313" key="2">
    <source>
        <dbReference type="EMBL" id="TVY10223.1"/>
    </source>
</evidence>
<evidence type="ECO:0000313" key="3">
    <source>
        <dbReference type="Proteomes" id="UP000317036"/>
    </source>
</evidence>
<sequence length="190" mass="21297">MKTTVYMVRHAESPYTEGDERSRGLTPQGSEKAKRAAELLKDAGITVVASSPYARAILTVEPLAQAIGSKIEVDEDLRERLLAAEDYVIPNEEFTSTIENVFANPDLTLPGGESNTTAARRGVQAFQRLLDKHRGETIAVGTHGNIMTLIMQQYDAQYGLHFWKQTSKPDIYRMDFEQDALVHVTRLWTE</sequence>
<dbReference type="Pfam" id="PF00300">
    <property type="entry name" value="His_Phos_1"/>
    <property type="match status" value="1"/>
</dbReference>
<dbReference type="OrthoDB" id="2185101at2"/>
<dbReference type="RefSeq" id="WP_144845754.1">
    <property type="nucleotide sequence ID" value="NZ_VNJI01000009.1"/>
</dbReference>
<comment type="caution">
    <text evidence="2">The sequence shown here is derived from an EMBL/GenBank/DDBJ whole genome shotgun (WGS) entry which is preliminary data.</text>
</comment>
<dbReference type="SMART" id="SM00855">
    <property type="entry name" value="PGAM"/>
    <property type="match status" value="1"/>
</dbReference>
<dbReference type="EMBL" id="VNJI01000009">
    <property type="protein sequence ID" value="TVY10223.1"/>
    <property type="molecule type" value="Genomic_DNA"/>
</dbReference>
<dbReference type="InterPro" id="IPR029033">
    <property type="entry name" value="His_PPase_superfam"/>
</dbReference>
<dbReference type="InterPro" id="IPR013078">
    <property type="entry name" value="His_Pase_superF_clade-1"/>
</dbReference>
<reference evidence="2 3" key="1">
    <citation type="submission" date="2019-07" db="EMBL/GenBank/DDBJ databases">
        <authorList>
            <person name="Kim J."/>
        </authorList>
    </citation>
    <scope>NUCLEOTIDE SEQUENCE [LARGE SCALE GENOMIC DNA]</scope>
    <source>
        <strain evidence="2 3">JC52</strain>
    </source>
</reference>
<dbReference type="GO" id="GO:0005737">
    <property type="term" value="C:cytoplasm"/>
    <property type="evidence" value="ECO:0007669"/>
    <property type="project" value="TreeGrafter"/>
</dbReference>
<dbReference type="AlphaFoldDB" id="A0A559KDN8"/>
<dbReference type="Gene3D" id="3.40.50.1240">
    <property type="entry name" value="Phosphoglycerate mutase-like"/>
    <property type="match status" value="1"/>
</dbReference>
<accession>A0A559KDN8</accession>
<dbReference type="GO" id="GO:0016791">
    <property type="term" value="F:phosphatase activity"/>
    <property type="evidence" value="ECO:0007669"/>
    <property type="project" value="TreeGrafter"/>
</dbReference>
<dbReference type="PANTHER" id="PTHR48100:SF59">
    <property type="entry name" value="ADENOSYLCOBALAMIN_ALPHA-RIBAZOLE PHOSPHATASE"/>
    <property type="match status" value="1"/>
</dbReference>
<dbReference type="PANTHER" id="PTHR48100">
    <property type="entry name" value="BROAD-SPECIFICITY PHOSPHATASE YOR283W-RELATED"/>
    <property type="match status" value="1"/>
</dbReference>
<dbReference type="Proteomes" id="UP000317036">
    <property type="component" value="Unassembled WGS sequence"/>
</dbReference>
<dbReference type="InterPro" id="IPR050275">
    <property type="entry name" value="PGM_Phosphatase"/>
</dbReference>
<evidence type="ECO:0000256" key="1">
    <source>
        <dbReference type="SAM" id="MobiDB-lite"/>
    </source>
</evidence>
<feature type="region of interest" description="Disordered" evidence="1">
    <location>
        <begin position="12"/>
        <end position="32"/>
    </location>
</feature>
<gene>
    <name evidence="2" type="ORF">FPZ49_09135</name>
</gene>